<dbReference type="Gene3D" id="2.160.20.10">
    <property type="entry name" value="Single-stranded right-handed beta-helix, Pectin lyase-like"/>
    <property type="match status" value="1"/>
</dbReference>
<dbReference type="PROSITE" id="PS51257">
    <property type="entry name" value="PROKAR_LIPOPROTEIN"/>
    <property type="match status" value="1"/>
</dbReference>
<dbReference type="Pfam" id="PF13229">
    <property type="entry name" value="Beta_helix"/>
    <property type="match status" value="1"/>
</dbReference>
<evidence type="ECO:0000256" key="1">
    <source>
        <dbReference type="SAM" id="SignalP"/>
    </source>
</evidence>
<dbReference type="InterPro" id="IPR012334">
    <property type="entry name" value="Pectin_lyas_fold"/>
</dbReference>
<sequence length="354" mass="39180">MGVRTTLLMLLLACLSLAGACASVTHRDVFTIYVASSGDDRRDGLTRGTAILSLNRAHEILMAANPGQDTEIRIAAGTYYDQHVTWTFTMPDNSITFLPLDKDKSRPVFDGCPAPDPEPPQCEGGTWFILTSANGAQTNLHFEDLHIKRYQTAISFDGNRNRPSASNGGNSVQGSYFEDIGNGFNTDLVPSTAAIRFRNSKANVISDNHFANIENIGRGSRLIHALYLAHHSSDNRIVRNRFWNVSGDAIRLRDASDNNEISKNRFSKAGLYGYSDWYCDKEARDDCTKRSPECPSWGNTFKSNVLDGTLQCNPMPEYHFYQDDVAAGCTPPPESAKRLYTEGNTNTSEVCSLR</sequence>
<reference evidence="3 4" key="1">
    <citation type="submission" date="2020-09" db="EMBL/GenBank/DDBJ databases">
        <authorList>
            <person name="Yoon J.-W."/>
        </authorList>
    </citation>
    <scope>NUCLEOTIDE SEQUENCE [LARGE SCALE GENOMIC DNA]</scope>
    <source>
        <strain evidence="3 4">KMU-140</strain>
    </source>
</reference>
<feature type="chain" id="PRO_5046304853" evidence="1">
    <location>
        <begin position="23"/>
        <end position="354"/>
    </location>
</feature>
<proteinExistence type="predicted"/>
<name>A0ABR8KP28_9SPHN</name>
<dbReference type="EMBL" id="JACXLC010000001">
    <property type="protein sequence ID" value="MBD2842394.1"/>
    <property type="molecule type" value="Genomic_DNA"/>
</dbReference>
<dbReference type="SUPFAM" id="SSF51126">
    <property type="entry name" value="Pectin lyase-like"/>
    <property type="match status" value="1"/>
</dbReference>
<evidence type="ECO:0000313" key="4">
    <source>
        <dbReference type="Proteomes" id="UP000635384"/>
    </source>
</evidence>
<dbReference type="InterPro" id="IPR011050">
    <property type="entry name" value="Pectin_lyase_fold/virulence"/>
</dbReference>
<dbReference type="InterPro" id="IPR039448">
    <property type="entry name" value="Beta_helix"/>
</dbReference>
<keyword evidence="4" id="KW-1185">Reference proteome</keyword>
<gene>
    <name evidence="3" type="ORF">IB285_09010</name>
</gene>
<feature type="domain" description="Right handed beta helix" evidence="2">
    <location>
        <begin position="159"/>
        <end position="272"/>
    </location>
</feature>
<evidence type="ECO:0000313" key="3">
    <source>
        <dbReference type="EMBL" id="MBD2842394.1"/>
    </source>
</evidence>
<protein>
    <submittedName>
        <fullName evidence="3">Right-handed parallel beta-helix repeat-containing protein</fullName>
    </submittedName>
</protein>
<dbReference type="InterPro" id="IPR006626">
    <property type="entry name" value="PbH1"/>
</dbReference>
<accession>A0ABR8KP28</accession>
<organism evidence="3 4">
    <name type="scientific">Erythrobacter rubeus</name>
    <dbReference type="NCBI Taxonomy" id="2760803"/>
    <lineage>
        <taxon>Bacteria</taxon>
        <taxon>Pseudomonadati</taxon>
        <taxon>Pseudomonadota</taxon>
        <taxon>Alphaproteobacteria</taxon>
        <taxon>Sphingomonadales</taxon>
        <taxon>Erythrobacteraceae</taxon>
        <taxon>Erythrobacter/Porphyrobacter group</taxon>
        <taxon>Erythrobacter</taxon>
    </lineage>
</organism>
<dbReference type="Proteomes" id="UP000635384">
    <property type="component" value="Unassembled WGS sequence"/>
</dbReference>
<feature type="signal peptide" evidence="1">
    <location>
        <begin position="1"/>
        <end position="22"/>
    </location>
</feature>
<keyword evidence="1" id="KW-0732">Signal</keyword>
<comment type="caution">
    <text evidence="3">The sequence shown here is derived from an EMBL/GenBank/DDBJ whole genome shotgun (WGS) entry which is preliminary data.</text>
</comment>
<evidence type="ECO:0000259" key="2">
    <source>
        <dbReference type="Pfam" id="PF13229"/>
    </source>
</evidence>
<dbReference type="RefSeq" id="WP_190787856.1">
    <property type="nucleotide sequence ID" value="NZ_JACXLC010000001.1"/>
</dbReference>
<dbReference type="SMART" id="SM00710">
    <property type="entry name" value="PbH1"/>
    <property type="match status" value="5"/>
</dbReference>